<keyword evidence="3" id="KW-0812">Transmembrane</keyword>
<reference evidence="5 6" key="1">
    <citation type="submission" date="2018-10" db="EMBL/GenBank/DDBJ databases">
        <title>Genome assembly for a Yunnan-Guizhou Plateau 3E fish, Anabarilius grahami (Regan), and its evolutionary and genetic applications.</title>
        <authorList>
            <person name="Jiang W."/>
        </authorList>
    </citation>
    <scope>NUCLEOTIDE SEQUENCE [LARGE SCALE GENOMIC DNA]</scope>
    <source>
        <strain evidence="5">AG-KIZ</strain>
        <tissue evidence="5">Muscle</tissue>
    </source>
</reference>
<name>A0A3N0Z7M6_ANAGA</name>
<dbReference type="EMBL" id="RJVU01007007">
    <property type="protein sequence ID" value="ROL54331.1"/>
    <property type="molecule type" value="Genomic_DNA"/>
</dbReference>
<dbReference type="PROSITE" id="PS01203">
    <property type="entry name" value="BTG_2"/>
    <property type="match status" value="1"/>
</dbReference>
<dbReference type="GO" id="GO:0005737">
    <property type="term" value="C:cytoplasm"/>
    <property type="evidence" value="ECO:0007669"/>
    <property type="project" value="TreeGrafter"/>
</dbReference>
<gene>
    <name evidence="5" type="ORF">DPX16_10754</name>
</gene>
<dbReference type="SUPFAM" id="SSF48726">
    <property type="entry name" value="Immunoglobulin"/>
    <property type="match status" value="1"/>
</dbReference>
<dbReference type="PROSITE" id="PS50835">
    <property type="entry name" value="IG_LIKE"/>
    <property type="match status" value="1"/>
</dbReference>
<evidence type="ECO:0000313" key="5">
    <source>
        <dbReference type="EMBL" id="ROL54331.1"/>
    </source>
</evidence>
<dbReference type="InterPro" id="IPR036179">
    <property type="entry name" value="Ig-like_dom_sf"/>
</dbReference>
<comment type="caution">
    <text evidence="5">The sequence shown here is derived from an EMBL/GenBank/DDBJ whole genome shotgun (WGS) entry which is preliminary data.</text>
</comment>
<accession>A0A3N0Z7M6</accession>
<feature type="region of interest" description="Disordered" evidence="2">
    <location>
        <begin position="376"/>
        <end position="395"/>
    </location>
</feature>
<organism evidence="5 6">
    <name type="scientific">Anabarilius grahami</name>
    <name type="common">Kanglang fish</name>
    <name type="synonym">Barilius grahami</name>
    <dbReference type="NCBI Taxonomy" id="495550"/>
    <lineage>
        <taxon>Eukaryota</taxon>
        <taxon>Metazoa</taxon>
        <taxon>Chordata</taxon>
        <taxon>Craniata</taxon>
        <taxon>Vertebrata</taxon>
        <taxon>Euteleostomi</taxon>
        <taxon>Actinopterygii</taxon>
        <taxon>Neopterygii</taxon>
        <taxon>Teleostei</taxon>
        <taxon>Ostariophysi</taxon>
        <taxon>Cypriniformes</taxon>
        <taxon>Xenocyprididae</taxon>
        <taxon>Xenocypridinae</taxon>
        <taxon>Xenocypridinae incertae sedis</taxon>
        <taxon>Anabarilius</taxon>
    </lineage>
</organism>
<evidence type="ECO:0000313" key="6">
    <source>
        <dbReference type="Proteomes" id="UP000281406"/>
    </source>
</evidence>
<dbReference type="Gene3D" id="2.60.40.10">
    <property type="entry name" value="Immunoglobulins"/>
    <property type="match status" value="2"/>
</dbReference>
<comment type="similarity">
    <text evidence="1">Belongs to the BTG family.</text>
</comment>
<dbReference type="PANTHER" id="PTHR22978:SF6">
    <property type="entry name" value="PROTEIN BTG3"/>
    <property type="match status" value="1"/>
</dbReference>
<dbReference type="InterPro" id="IPR013783">
    <property type="entry name" value="Ig-like_fold"/>
</dbReference>
<dbReference type="PANTHER" id="PTHR22978">
    <property type="entry name" value="B-CELL TRANSLOCATION GENE"/>
    <property type="match status" value="1"/>
</dbReference>
<dbReference type="FunFam" id="3.90.640.90:FF:000002">
    <property type="entry name" value="BTG anti-proliferation factor 4"/>
    <property type="match status" value="1"/>
</dbReference>
<dbReference type="GO" id="GO:0005634">
    <property type="term" value="C:nucleus"/>
    <property type="evidence" value="ECO:0007669"/>
    <property type="project" value="TreeGrafter"/>
</dbReference>
<dbReference type="PRINTS" id="PR00310">
    <property type="entry name" value="ANTIPRLFBTG1"/>
</dbReference>
<dbReference type="InterPro" id="IPR033332">
    <property type="entry name" value="BTG"/>
</dbReference>
<dbReference type="AlphaFoldDB" id="A0A3N0Z7M6"/>
<dbReference type="Proteomes" id="UP000281406">
    <property type="component" value="Unassembled WGS sequence"/>
</dbReference>
<dbReference type="SUPFAM" id="SSF160696">
    <property type="entry name" value="BTG domain-like"/>
    <property type="match status" value="1"/>
</dbReference>
<protein>
    <submittedName>
        <fullName evidence="5">Protein BTG3</fullName>
    </submittedName>
</protein>
<dbReference type="Pfam" id="PF07742">
    <property type="entry name" value="BTG"/>
    <property type="match status" value="1"/>
</dbReference>
<evidence type="ECO:0000256" key="2">
    <source>
        <dbReference type="SAM" id="MobiDB-lite"/>
    </source>
</evidence>
<feature type="transmembrane region" description="Helical" evidence="3">
    <location>
        <begin position="44"/>
        <end position="65"/>
    </location>
</feature>
<keyword evidence="6" id="KW-1185">Reference proteome</keyword>
<dbReference type="InterPro" id="IPR036054">
    <property type="entry name" value="BTG-like_sf"/>
</dbReference>
<keyword evidence="3" id="KW-1133">Transmembrane helix</keyword>
<evidence type="ECO:0000259" key="4">
    <source>
        <dbReference type="PROSITE" id="PS50835"/>
    </source>
</evidence>
<evidence type="ECO:0000256" key="3">
    <source>
        <dbReference type="SAM" id="Phobius"/>
    </source>
</evidence>
<feature type="domain" description="Ig-like" evidence="4">
    <location>
        <begin position="67"/>
        <end position="182"/>
    </location>
</feature>
<dbReference type="InterPro" id="IPR002087">
    <property type="entry name" value="Anti_prolifrtn"/>
</dbReference>
<dbReference type="SMART" id="SM00099">
    <property type="entry name" value="btg1"/>
    <property type="match status" value="1"/>
</dbReference>
<dbReference type="InterPro" id="IPR007110">
    <property type="entry name" value="Ig-like_dom"/>
</dbReference>
<dbReference type="PROSITE" id="PS00960">
    <property type="entry name" value="BTG_1"/>
    <property type="match status" value="1"/>
</dbReference>
<evidence type="ECO:0000256" key="1">
    <source>
        <dbReference type="ARBA" id="ARBA00007989"/>
    </source>
</evidence>
<proteinExistence type="inferred from homology"/>
<dbReference type="Gene3D" id="3.90.640.90">
    <property type="entry name" value="Anti-proliferative protein, N-terminal domain"/>
    <property type="match status" value="1"/>
</dbReference>
<dbReference type="OrthoDB" id="19928at2759"/>
<keyword evidence="3" id="KW-0472">Membrane</keyword>
<sequence length="478" mass="54940">MSFEVTNLQINDTGIYKCVVTRTIPPPSVLLREERTFVQVIDKIIWMTLVTCVLLIFAILMITVVCERFIVIAGHIEFIGISVQTLHQGKSVNISCKPSNDIERFTVKLETTNKLCSVMNNFKSWINHLCQDNIRFIWIPKTVEMSFDVTNLQINDTGIYKCVVTRTIPPPSVLLGEERTFVQVIESTPESLPLSMRTRQSHVIRIRAEQQIWKCLVRQAAGVDHMWMKGKQAKQLTMKKEIAAVVFFLKRLIKKAEKLDADKVDLFVERLTVALQEKYKGHWYPDNPSKGQAFRCIRVNRFHKEDAELFRACAESGVQYKDLGLPKELTLWVDPGEVCCRYGERNHGFTVATFSSDDDDDKEDVTKKVTSAVERVTSDYHSGSSSDEDTSCREPQYTPPLHNHSPYQLIYASAPVWNPLPRKKFGPGKGHYPQQPHYMIRPPCRPNHSFKPHSWVQQGYRSKHGYWGSPSNFVHQLQ</sequence>